<dbReference type="EMBL" id="ARZY01000048">
    <property type="protein sequence ID" value="EWH08396.1"/>
    <property type="molecule type" value="Genomic_DNA"/>
</dbReference>
<dbReference type="OrthoDB" id="6228786at2"/>
<keyword evidence="2" id="KW-0732">Signal</keyword>
<dbReference type="eggNOG" id="ENOG5033B31">
    <property type="taxonomic scope" value="Bacteria"/>
</dbReference>
<accession>W7Q8R0</accession>
<keyword evidence="1" id="KW-0472">Membrane</keyword>
<dbReference type="RefSeq" id="WP_035016306.1">
    <property type="nucleotide sequence ID" value="NZ_ARZY01000048.1"/>
</dbReference>
<keyword evidence="3" id="KW-0449">Lipoprotein</keyword>
<feature type="transmembrane region" description="Helical" evidence="1">
    <location>
        <begin position="71"/>
        <end position="99"/>
    </location>
</feature>
<comment type="caution">
    <text evidence="3">The sequence shown here is derived from an EMBL/GenBank/DDBJ whole genome shotgun (WGS) entry which is preliminary data.</text>
</comment>
<name>W7Q8R0_9ALTE</name>
<dbReference type="AlphaFoldDB" id="W7Q8R0"/>
<evidence type="ECO:0000256" key="2">
    <source>
        <dbReference type="SAM" id="SignalP"/>
    </source>
</evidence>
<feature type="signal peptide" evidence="2">
    <location>
        <begin position="1"/>
        <end position="20"/>
    </location>
</feature>
<evidence type="ECO:0000256" key="1">
    <source>
        <dbReference type="SAM" id="Phobius"/>
    </source>
</evidence>
<keyword evidence="1" id="KW-1133">Transmembrane helix</keyword>
<sequence length="114" mass="12465">MKLTKHWKNLLVACAPLVLAACVVVPEKIEYYDKDCQVVSRTYTLTTQEVKVYGPISNCSNNECVNQVTGMVFAAVIAVPISAVVSGSIVIVGNTFYWLEKQGKCVAKFYPSIG</sequence>
<organism evidence="3 4">
    <name type="scientific">Catenovulum agarivorans DS-2</name>
    <dbReference type="NCBI Taxonomy" id="1328313"/>
    <lineage>
        <taxon>Bacteria</taxon>
        <taxon>Pseudomonadati</taxon>
        <taxon>Pseudomonadota</taxon>
        <taxon>Gammaproteobacteria</taxon>
        <taxon>Alteromonadales</taxon>
        <taxon>Alteromonadaceae</taxon>
        <taxon>Catenovulum</taxon>
    </lineage>
</organism>
<dbReference type="Proteomes" id="UP000019276">
    <property type="component" value="Unassembled WGS sequence"/>
</dbReference>
<reference evidence="3 4" key="1">
    <citation type="journal article" date="2014" name="Genome Announc.">
        <title>Draft Genome Sequence of the Agar-Degrading Bacterium Catenovulum sp. Strain DS-2, Isolated from Intestines of Haliotis diversicolor.</title>
        <authorList>
            <person name="Shan D."/>
            <person name="Li X."/>
            <person name="Gu Z."/>
            <person name="Wei G."/>
            <person name="Gao Z."/>
            <person name="Shao Z."/>
        </authorList>
    </citation>
    <scope>NUCLEOTIDE SEQUENCE [LARGE SCALE GENOMIC DNA]</scope>
    <source>
        <strain evidence="3 4">DS-2</strain>
    </source>
</reference>
<protein>
    <submittedName>
        <fullName evidence="3">Lipoprotein</fullName>
    </submittedName>
</protein>
<dbReference type="PROSITE" id="PS51257">
    <property type="entry name" value="PROKAR_LIPOPROTEIN"/>
    <property type="match status" value="1"/>
</dbReference>
<gene>
    <name evidence="3" type="ORF">DS2_17682</name>
</gene>
<keyword evidence="1" id="KW-0812">Transmembrane</keyword>
<dbReference type="STRING" id="1328313.DS2_17682"/>
<feature type="chain" id="PRO_5004900549" evidence="2">
    <location>
        <begin position="21"/>
        <end position="114"/>
    </location>
</feature>
<keyword evidence="4" id="KW-1185">Reference proteome</keyword>
<evidence type="ECO:0000313" key="4">
    <source>
        <dbReference type="Proteomes" id="UP000019276"/>
    </source>
</evidence>
<evidence type="ECO:0000313" key="3">
    <source>
        <dbReference type="EMBL" id="EWH08396.1"/>
    </source>
</evidence>
<proteinExistence type="predicted"/>